<dbReference type="AlphaFoldDB" id="A0AAD6UA20"/>
<keyword evidence="1" id="KW-1133">Transmembrane helix</keyword>
<organism evidence="3 4">
    <name type="scientific">Mycena belliarum</name>
    <dbReference type="NCBI Taxonomy" id="1033014"/>
    <lineage>
        <taxon>Eukaryota</taxon>
        <taxon>Fungi</taxon>
        <taxon>Dikarya</taxon>
        <taxon>Basidiomycota</taxon>
        <taxon>Agaricomycotina</taxon>
        <taxon>Agaricomycetes</taxon>
        <taxon>Agaricomycetidae</taxon>
        <taxon>Agaricales</taxon>
        <taxon>Marasmiineae</taxon>
        <taxon>Mycenaceae</taxon>
        <taxon>Mycena</taxon>
    </lineage>
</organism>
<feature type="transmembrane region" description="Helical" evidence="1">
    <location>
        <begin position="161"/>
        <end position="183"/>
    </location>
</feature>
<keyword evidence="1" id="KW-0812">Transmembrane</keyword>
<evidence type="ECO:0000313" key="4">
    <source>
        <dbReference type="Proteomes" id="UP001222325"/>
    </source>
</evidence>
<gene>
    <name evidence="3" type="ORF">B0H15DRAFT_930515</name>
</gene>
<feature type="domain" description="DUF6534" evidence="2">
    <location>
        <begin position="168"/>
        <end position="255"/>
    </location>
</feature>
<dbReference type="PANTHER" id="PTHR40465">
    <property type="entry name" value="CHROMOSOME 1, WHOLE GENOME SHOTGUN SEQUENCE"/>
    <property type="match status" value="1"/>
</dbReference>
<evidence type="ECO:0000313" key="3">
    <source>
        <dbReference type="EMBL" id="KAJ7090410.1"/>
    </source>
</evidence>
<dbReference type="PANTHER" id="PTHR40465:SF1">
    <property type="entry name" value="DUF6534 DOMAIN-CONTAINING PROTEIN"/>
    <property type="match status" value="1"/>
</dbReference>
<accession>A0AAD6UA20</accession>
<sequence length="300" mass="32808">MEFHDFDAAPLTIPLFIGTIINWALLGALVVQLYLYFVAFPKDTRFAKGLVAAIAVAEFLETMGNSRDMIRTFGTGWGNPKVLDTVGWAWFTVPVLGSAIASAGQLFFAWRIYVISRSVFVPIVIAGVSAVQLGAGIWTGVLISRAQRFSLLQFRVLKPPVAWLAATALADLIIVAGTIYYLSKARDPDFSRSTNALLHRIIKITVETGLLCALFAIVDLALFIKYDGNNFHLAVCVWLSKVYSNSILVILNSRAAIGHAQQTDTHNLNLRSSGVKFESNKMAIASIMTKQSGEGNFYAV</sequence>
<proteinExistence type="predicted"/>
<reference evidence="3" key="1">
    <citation type="submission" date="2023-03" db="EMBL/GenBank/DDBJ databases">
        <title>Massive genome expansion in bonnet fungi (Mycena s.s.) driven by repeated elements and novel gene families across ecological guilds.</title>
        <authorList>
            <consortium name="Lawrence Berkeley National Laboratory"/>
            <person name="Harder C.B."/>
            <person name="Miyauchi S."/>
            <person name="Viragh M."/>
            <person name="Kuo A."/>
            <person name="Thoen E."/>
            <person name="Andreopoulos B."/>
            <person name="Lu D."/>
            <person name="Skrede I."/>
            <person name="Drula E."/>
            <person name="Henrissat B."/>
            <person name="Morin E."/>
            <person name="Kohler A."/>
            <person name="Barry K."/>
            <person name="LaButti K."/>
            <person name="Morin E."/>
            <person name="Salamov A."/>
            <person name="Lipzen A."/>
            <person name="Mereny Z."/>
            <person name="Hegedus B."/>
            <person name="Baldrian P."/>
            <person name="Stursova M."/>
            <person name="Weitz H."/>
            <person name="Taylor A."/>
            <person name="Grigoriev I.V."/>
            <person name="Nagy L.G."/>
            <person name="Martin F."/>
            <person name="Kauserud H."/>
        </authorList>
    </citation>
    <scope>NUCLEOTIDE SEQUENCE</scope>
    <source>
        <strain evidence="3">CBHHK173m</strain>
    </source>
</reference>
<dbReference type="Proteomes" id="UP001222325">
    <property type="component" value="Unassembled WGS sequence"/>
</dbReference>
<dbReference type="EMBL" id="JARJCN010000022">
    <property type="protein sequence ID" value="KAJ7090410.1"/>
    <property type="molecule type" value="Genomic_DNA"/>
</dbReference>
<feature type="transmembrane region" description="Helical" evidence="1">
    <location>
        <begin position="204"/>
        <end position="224"/>
    </location>
</feature>
<evidence type="ECO:0000256" key="1">
    <source>
        <dbReference type="SAM" id="Phobius"/>
    </source>
</evidence>
<evidence type="ECO:0000259" key="2">
    <source>
        <dbReference type="Pfam" id="PF20152"/>
    </source>
</evidence>
<dbReference type="Pfam" id="PF20152">
    <property type="entry name" value="DUF6534"/>
    <property type="match status" value="1"/>
</dbReference>
<feature type="transmembrane region" description="Helical" evidence="1">
    <location>
        <begin position="12"/>
        <end position="37"/>
    </location>
</feature>
<feature type="transmembrane region" description="Helical" evidence="1">
    <location>
        <begin position="120"/>
        <end position="141"/>
    </location>
</feature>
<keyword evidence="1" id="KW-0472">Membrane</keyword>
<protein>
    <recommendedName>
        <fullName evidence="2">DUF6534 domain-containing protein</fullName>
    </recommendedName>
</protein>
<name>A0AAD6UA20_9AGAR</name>
<feature type="transmembrane region" description="Helical" evidence="1">
    <location>
        <begin position="230"/>
        <end position="251"/>
    </location>
</feature>
<keyword evidence="4" id="KW-1185">Reference proteome</keyword>
<dbReference type="InterPro" id="IPR045339">
    <property type="entry name" value="DUF6534"/>
</dbReference>
<comment type="caution">
    <text evidence="3">The sequence shown here is derived from an EMBL/GenBank/DDBJ whole genome shotgun (WGS) entry which is preliminary data.</text>
</comment>
<feature type="transmembrane region" description="Helical" evidence="1">
    <location>
        <begin position="87"/>
        <end position="108"/>
    </location>
</feature>